<gene>
    <name evidence="1" type="ORF">CDAR_298711</name>
</gene>
<accession>A0AAV4MUN1</accession>
<dbReference type="AlphaFoldDB" id="A0AAV4MUN1"/>
<comment type="caution">
    <text evidence="1">The sequence shown here is derived from an EMBL/GenBank/DDBJ whole genome shotgun (WGS) entry which is preliminary data.</text>
</comment>
<name>A0AAV4MUN1_9ARAC</name>
<dbReference type="EMBL" id="BPLQ01000828">
    <property type="protein sequence ID" value="GIX75528.1"/>
    <property type="molecule type" value="Genomic_DNA"/>
</dbReference>
<dbReference type="Proteomes" id="UP001054837">
    <property type="component" value="Unassembled WGS sequence"/>
</dbReference>
<evidence type="ECO:0000313" key="2">
    <source>
        <dbReference type="Proteomes" id="UP001054837"/>
    </source>
</evidence>
<organism evidence="1 2">
    <name type="scientific">Caerostris darwini</name>
    <dbReference type="NCBI Taxonomy" id="1538125"/>
    <lineage>
        <taxon>Eukaryota</taxon>
        <taxon>Metazoa</taxon>
        <taxon>Ecdysozoa</taxon>
        <taxon>Arthropoda</taxon>
        <taxon>Chelicerata</taxon>
        <taxon>Arachnida</taxon>
        <taxon>Araneae</taxon>
        <taxon>Araneomorphae</taxon>
        <taxon>Entelegynae</taxon>
        <taxon>Araneoidea</taxon>
        <taxon>Araneidae</taxon>
        <taxon>Caerostris</taxon>
    </lineage>
</organism>
<proteinExistence type="predicted"/>
<reference evidence="1 2" key="1">
    <citation type="submission" date="2021-06" db="EMBL/GenBank/DDBJ databases">
        <title>Caerostris darwini draft genome.</title>
        <authorList>
            <person name="Kono N."/>
            <person name="Arakawa K."/>
        </authorList>
    </citation>
    <scope>NUCLEOTIDE SEQUENCE [LARGE SCALE GENOMIC DNA]</scope>
</reference>
<protein>
    <submittedName>
        <fullName evidence="1">Uncharacterized protein</fullName>
    </submittedName>
</protein>
<sequence length="123" mass="13510">MTTDSCSSSCCCCSCSSSSTSSTGSSPPSTHQFFRFGGIQRLRAKLPVKGHYLIFGARTTSQVLEVFSFQVLEIPFDLPKHIRIAEIVKDKSPVVTRYQLAVEAGVIDRVHRGSVKVVVRKET</sequence>
<evidence type="ECO:0000313" key="1">
    <source>
        <dbReference type="EMBL" id="GIX75528.1"/>
    </source>
</evidence>
<keyword evidence="2" id="KW-1185">Reference proteome</keyword>